<protein>
    <recommendedName>
        <fullName evidence="4">Calmodulin</fullName>
    </recommendedName>
</protein>
<evidence type="ECO:0008006" key="4">
    <source>
        <dbReference type="Google" id="ProtNLM"/>
    </source>
</evidence>
<name>A0ABP0P8G1_9DINO</name>
<accession>A0ABP0P8G1</accession>
<dbReference type="PROSITE" id="PS00018">
    <property type="entry name" value="EF_HAND_1"/>
    <property type="match status" value="1"/>
</dbReference>
<dbReference type="SUPFAM" id="SSF47473">
    <property type="entry name" value="EF-hand"/>
    <property type="match status" value="1"/>
</dbReference>
<gene>
    <name evidence="2" type="ORF">SCF082_LOCUS35511</name>
</gene>
<evidence type="ECO:0000313" key="2">
    <source>
        <dbReference type="EMBL" id="CAK9072031.1"/>
    </source>
</evidence>
<dbReference type="InterPro" id="IPR018247">
    <property type="entry name" value="EF_Hand_1_Ca_BS"/>
</dbReference>
<sequence>DAFYLIAVAYDLDGNGLLDEDEVLLILDRCQLLDETLTPTKIRSFFRTWLAGCNTIIGENMGAEEIEDGIGYEEFLSLIFWIADMKVLQERSRVDGYEFTSLCHAPLQHVVFQCFIAVSSSAKTTNLYVPEVFSAGDAFKIFYETPGLVNQRMDFGGFMHAICEVGLLFGKNQKEAGEMFAAAVGRMDTDQETIRRVKLRIKQACCNVLLGWREFFHECDLDQSGYMDIDEPLGLSLGPNNIIAPVYCSAFDRFFDMCRHKLKMEVQSSEQIGGSADRRIG</sequence>
<dbReference type="InterPro" id="IPR011992">
    <property type="entry name" value="EF-hand-dom_pair"/>
</dbReference>
<comment type="caution">
    <text evidence="2">The sequence shown here is derived from an EMBL/GenBank/DDBJ whole genome shotgun (WGS) entry which is preliminary data.</text>
</comment>
<dbReference type="EMBL" id="CAXAMM010033903">
    <property type="protein sequence ID" value="CAK9072031.1"/>
    <property type="molecule type" value="Genomic_DNA"/>
</dbReference>
<evidence type="ECO:0000313" key="3">
    <source>
        <dbReference type="Proteomes" id="UP001642464"/>
    </source>
</evidence>
<evidence type="ECO:0000256" key="1">
    <source>
        <dbReference type="ARBA" id="ARBA00022837"/>
    </source>
</evidence>
<proteinExistence type="predicted"/>
<feature type="non-terminal residue" evidence="2">
    <location>
        <position position="281"/>
    </location>
</feature>
<reference evidence="2 3" key="1">
    <citation type="submission" date="2024-02" db="EMBL/GenBank/DDBJ databases">
        <authorList>
            <person name="Chen Y."/>
            <person name="Shah S."/>
            <person name="Dougan E. K."/>
            <person name="Thang M."/>
            <person name="Chan C."/>
        </authorList>
    </citation>
    <scope>NUCLEOTIDE SEQUENCE [LARGE SCALE GENOMIC DNA]</scope>
</reference>
<keyword evidence="1" id="KW-0106">Calcium</keyword>
<keyword evidence="3" id="KW-1185">Reference proteome</keyword>
<feature type="non-terminal residue" evidence="2">
    <location>
        <position position="1"/>
    </location>
</feature>
<organism evidence="2 3">
    <name type="scientific">Durusdinium trenchii</name>
    <dbReference type="NCBI Taxonomy" id="1381693"/>
    <lineage>
        <taxon>Eukaryota</taxon>
        <taxon>Sar</taxon>
        <taxon>Alveolata</taxon>
        <taxon>Dinophyceae</taxon>
        <taxon>Suessiales</taxon>
        <taxon>Symbiodiniaceae</taxon>
        <taxon>Durusdinium</taxon>
    </lineage>
</organism>
<dbReference type="Proteomes" id="UP001642464">
    <property type="component" value="Unassembled WGS sequence"/>
</dbReference>